<dbReference type="PROSITE" id="PS00770">
    <property type="entry name" value="AA_TRANSFER_CLASS_4"/>
    <property type="match status" value="1"/>
</dbReference>
<proteinExistence type="inferred from homology"/>
<protein>
    <recommendedName>
        <fullName evidence="6">branched-chain-amino-acid transaminase</fullName>
        <ecNumber evidence="6">2.6.1.42</ecNumber>
    </recommendedName>
</protein>
<evidence type="ECO:0000256" key="2">
    <source>
        <dbReference type="ARBA" id="ARBA00004824"/>
    </source>
</evidence>
<evidence type="ECO:0000256" key="12">
    <source>
        <dbReference type="RuleBase" id="RU004516"/>
    </source>
</evidence>
<evidence type="ECO:0000256" key="11">
    <source>
        <dbReference type="RuleBase" id="RU004106"/>
    </source>
</evidence>
<comment type="pathway">
    <text evidence="3">Amino-acid biosynthesis; L-valine biosynthesis; L-valine from pyruvate: step 4/4.</text>
</comment>
<dbReference type="InterPro" id="IPR043131">
    <property type="entry name" value="BCAT-like_N"/>
</dbReference>
<evidence type="ECO:0000256" key="10">
    <source>
        <dbReference type="ARBA" id="ARBA00049229"/>
    </source>
</evidence>
<name>A0ABM7VEC6_9BACT</name>
<dbReference type="InterPro" id="IPR036038">
    <property type="entry name" value="Aminotransferase-like"/>
</dbReference>
<evidence type="ECO:0000313" key="14">
    <source>
        <dbReference type="Proteomes" id="UP001354989"/>
    </source>
</evidence>
<dbReference type="Pfam" id="PF01063">
    <property type="entry name" value="Aminotran_4"/>
    <property type="match status" value="1"/>
</dbReference>
<keyword evidence="14" id="KW-1185">Reference proteome</keyword>
<dbReference type="Proteomes" id="UP001354989">
    <property type="component" value="Chromosome"/>
</dbReference>
<comment type="pathway">
    <text evidence="2">Amino-acid biosynthesis; L-isoleucine biosynthesis; L-isoleucine from 2-oxobutanoate: step 4/4.</text>
</comment>
<evidence type="ECO:0000256" key="8">
    <source>
        <dbReference type="ARBA" id="ARBA00048212"/>
    </source>
</evidence>
<dbReference type="RefSeq" id="WP_338396720.1">
    <property type="nucleotide sequence ID" value="NZ_AP025292.1"/>
</dbReference>
<evidence type="ECO:0000313" key="13">
    <source>
        <dbReference type="EMBL" id="BDC99311.1"/>
    </source>
</evidence>
<comment type="similarity">
    <text evidence="5 11">Belongs to the class-IV pyridoxal-phosphate-dependent aminotransferase family.</text>
</comment>
<comment type="catalytic activity">
    <reaction evidence="10">
        <text>L-leucine + 2-oxoglutarate = 4-methyl-2-oxopentanoate + L-glutamate</text>
        <dbReference type="Rhea" id="RHEA:18321"/>
        <dbReference type="ChEBI" id="CHEBI:16810"/>
        <dbReference type="ChEBI" id="CHEBI:17865"/>
        <dbReference type="ChEBI" id="CHEBI:29985"/>
        <dbReference type="ChEBI" id="CHEBI:57427"/>
        <dbReference type="EC" id="2.6.1.42"/>
    </reaction>
</comment>
<keyword evidence="7 12" id="KW-0663">Pyridoxal phosphate</keyword>
<dbReference type="EC" id="2.6.1.42" evidence="6"/>
<comment type="catalytic activity">
    <reaction evidence="9">
        <text>L-isoleucine + 2-oxoglutarate = (S)-3-methyl-2-oxopentanoate + L-glutamate</text>
        <dbReference type="Rhea" id="RHEA:24801"/>
        <dbReference type="ChEBI" id="CHEBI:16810"/>
        <dbReference type="ChEBI" id="CHEBI:29985"/>
        <dbReference type="ChEBI" id="CHEBI:35146"/>
        <dbReference type="ChEBI" id="CHEBI:58045"/>
        <dbReference type="EC" id="2.6.1.42"/>
    </reaction>
</comment>
<comment type="pathway">
    <text evidence="4">Amino-acid biosynthesis; L-leucine biosynthesis; L-leucine from 3-methyl-2-oxobutanoate: step 4/4.</text>
</comment>
<dbReference type="SUPFAM" id="SSF56752">
    <property type="entry name" value="D-aminoacid aminotransferase-like PLP-dependent enzymes"/>
    <property type="match status" value="1"/>
</dbReference>
<evidence type="ECO:0000256" key="5">
    <source>
        <dbReference type="ARBA" id="ARBA00009320"/>
    </source>
</evidence>
<gene>
    <name evidence="13" type="ORF">PEPS_15920</name>
</gene>
<evidence type="ECO:0000256" key="6">
    <source>
        <dbReference type="ARBA" id="ARBA00013053"/>
    </source>
</evidence>
<organism evidence="13 14">
    <name type="scientific">Persicobacter psychrovividus</name>
    <dbReference type="NCBI Taxonomy" id="387638"/>
    <lineage>
        <taxon>Bacteria</taxon>
        <taxon>Pseudomonadati</taxon>
        <taxon>Bacteroidota</taxon>
        <taxon>Cytophagia</taxon>
        <taxon>Cytophagales</taxon>
        <taxon>Persicobacteraceae</taxon>
        <taxon>Persicobacter</taxon>
    </lineage>
</organism>
<evidence type="ECO:0000256" key="3">
    <source>
        <dbReference type="ARBA" id="ARBA00004931"/>
    </source>
</evidence>
<accession>A0ABM7VEC6</accession>
<dbReference type="PANTHER" id="PTHR42743:SF11">
    <property type="entry name" value="AMINODEOXYCHORISMATE LYASE"/>
    <property type="match status" value="1"/>
</dbReference>
<dbReference type="GO" id="GO:0016829">
    <property type="term" value="F:lyase activity"/>
    <property type="evidence" value="ECO:0007669"/>
    <property type="project" value="UniProtKB-KW"/>
</dbReference>
<dbReference type="InterPro" id="IPR018300">
    <property type="entry name" value="Aminotrans_IV_CS"/>
</dbReference>
<dbReference type="InterPro" id="IPR043132">
    <property type="entry name" value="BCAT-like_C"/>
</dbReference>
<keyword evidence="13" id="KW-0456">Lyase</keyword>
<dbReference type="EMBL" id="AP025292">
    <property type="protein sequence ID" value="BDC99311.1"/>
    <property type="molecule type" value="Genomic_DNA"/>
</dbReference>
<evidence type="ECO:0000256" key="9">
    <source>
        <dbReference type="ARBA" id="ARBA00048798"/>
    </source>
</evidence>
<comment type="cofactor">
    <cofactor evidence="1 12">
        <name>pyridoxal 5'-phosphate</name>
        <dbReference type="ChEBI" id="CHEBI:597326"/>
    </cofactor>
</comment>
<comment type="catalytic activity">
    <reaction evidence="8">
        <text>L-valine + 2-oxoglutarate = 3-methyl-2-oxobutanoate + L-glutamate</text>
        <dbReference type="Rhea" id="RHEA:24813"/>
        <dbReference type="ChEBI" id="CHEBI:11851"/>
        <dbReference type="ChEBI" id="CHEBI:16810"/>
        <dbReference type="ChEBI" id="CHEBI:29985"/>
        <dbReference type="ChEBI" id="CHEBI:57762"/>
        <dbReference type="EC" id="2.6.1.42"/>
    </reaction>
</comment>
<evidence type="ECO:0000256" key="7">
    <source>
        <dbReference type="ARBA" id="ARBA00022898"/>
    </source>
</evidence>
<dbReference type="PANTHER" id="PTHR42743">
    <property type="entry name" value="AMINO-ACID AMINOTRANSFERASE"/>
    <property type="match status" value="1"/>
</dbReference>
<dbReference type="Gene3D" id="3.20.10.10">
    <property type="entry name" value="D-amino Acid Aminotransferase, subunit A, domain 2"/>
    <property type="match status" value="1"/>
</dbReference>
<sequence>MKVNFDGHILDATAVKISSNDRGFQYADGIFETIILKDAKIQYLPYHLQRLKKGLHALKLANSSTKEPIEWEEKILELAKINRMSDSRIKIFVWRQQGGLYTPTGTDFHYLITSREYHPAKPQALKNVGICKSLFLSPSPFSSCKTMNALSYVMAGIEKRENEWEEIILCDRRGHLSEAGSANLFWKKGNEFFTPSLNTGCIAGVRRAALIEELEEQGYTVNRGEYSLLHLEKASHLWKTNVTGMVPIAQLEHLLFEETLPEEVAILQNHYNQVK</sequence>
<dbReference type="Gene3D" id="3.30.470.10">
    <property type="match status" value="1"/>
</dbReference>
<dbReference type="InterPro" id="IPR050571">
    <property type="entry name" value="Class-IV_PLP-Dep_Aminotrnsfr"/>
</dbReference>
<reference evidence="13 14" key="1">
    <citation type="submission" date="2021-12" db="EMBL/GenBank/DDBJ databases">
        <title>Genome sequencing of bacteria with rrn-lacking chromosome and rrn-plasmid.</title>
        <authorList>
            <person name="Anda M."/>
            <person name="Iwasaki W."/>
        </authorList>
    </citation>
    <scope>NUCLEOTIDE SEQUENCE [LARGE SCALE GENOMIC DNA]</scope>
    <source>
        <strain evidence="13 14">NBRC 101262</strain>
    </source>
</reference>
<dbReference type="InterPro" id="IPR001544">
    <property type="entry name" value="Aminotrans_IV"/>
</dbReference>
<evidence type="ECO:0000256" key="1">
    <source>
        <dbReference type="ARBA" id="ARBA00001933"/>
    </source>
</evidence>
<evidence type="ECO:0000256" key="4">
    <source>
        <dbReference type="ARBA" id="ARBA00005072"/>
    </source>
</evidence>